<evidence type="ECO:0000313" key="3">
    <source>
        <dbReference type="EMBL" id="AUB83384.1"/>
    </source>
</evidence>
<keyword evidence="4" id="KW-1185">Reference proteome</keyword>
<feature type="region of interest" description="Disordered" evidence="2">
    <location>
        <begin position="128"/>
        <end position="166"/>
    </location>
</feature>
<dbReference type="RefSeq" id="WP_157817858.1">
    <property type="nucleotide sequence ID" value="NZ_CP020370.1"/>
</dbReference>
<feature type="coiled-coil region" evidence="1">
    <location>
        <begin position="265"/>
        <end position="292"/>
    </location>
</feature>
<dbReference type="Proteomes" id="UP000232638">
    <property type="component" value="Chromosome"/>
</dbReference>
<reference evidence="3 4" key="1">
    <citation type="submission" date="2017-03" db="EMBL/GenBank/DDBJ databases">
        <title>Complete genome sequence of Candidatus 'Thiodictyon syntrophicum' sp. nov. strain Cad16T, a photolithoautotroph purple sulfur bacterium isolated from an alpine meromictic lake.</title>
        <authorList>
            <person name="Luedin S.M."/>
            <person name="Pothier J.F."/>
            <person name="Danza F."/>
            <person name="Storelli N."/>
            <person name="Wittwer M."/>
            <person name="Tonolla M."/>
        </authorList>
    </citation>
    <scope>NUCLEOTIDE SEQUENCE [LARGE SCALE GENOMIC DNA]</scope>
    <source>
        <strain evidence="3 4">Cad16T</strain>
    </source>
</reference>
<evidence type="ECO:0000256" key="1">
    <source>
        <dbReference type="SAM" id="Coils"/>
    </source>
</evidence>
<sequence length="495" mass="53160">MVSGRQTLATIDQAVTQAQAQAATVEAQIEAVNRQLAEQHQAQTADYQALAQVRLGLLADAAMVQRLDETQQQVKALLAQRETALTQLQGQLQTAEATERTLAAERAAQAAAVDDAAGALDTAEARTQARLEADPAYQAQRERARETERRAGQSAEKATRSAAELEQKGASYRADPLFMYLWERKFGQPGYRAWGLTRWLDGKVARLIGFLDARANYDRLSEIPERLREHADGLKAQAESEFAVLQSLDEAARAADGIATPAERLAAEQAKLDAIDQRIAQAASERQALQVRKALYAVGEDEHSKAAVALLTGELQRDDLMELRRAALASPTPDDDLIVARLMQRDDEGRRLAASIQGLRETLAAQQQRLGEAEALRADFKTNRYDRAGSSFGDEAMIAMLLGQFVNGMLDRRQLWRVLQEQQRYRPEQADPGFGSGGFGRGTVWGGGGADLRDLGDIVGRMGGGGRGGWGGGGGGGGSSSGGGGGGGFRTGGGF</sequence>
<keyword evidence="1" id="KW-0175">Coiled coil</keyword>
<accession>A0A2K8UCR7</accession>
<organism evidence="3 4">
    <name type="scientific">Candidatus Thiodictyon syntrophicum</name>
    <dbReference type="NCBI Taxonomy" id="1166950"/>
    <lineage>
        <taxon>Bacteria</taxon>
        <taxon>Pseudomonadati</taxon>
        <taxon>Pseudomonadota</taxon>
        <taxon>Gammaproteobacteria</taxon>
        <taxon>Chromatiales</taxon>
        <taxon>Chromatiaceae</taxon>
        <taxon>Thiodictyon</taxon>
    </lineage>
</organism>
<evidence type="ECO:0000256" key="2">
    <source>
        <dbReference type="SAM" id="MobiDB-lite"/>
    </source>
</evidence>
<proteinExistence type="predicted"/>
<feature type="region of interest" description="Disordered" evidence="2">
    <location>
        <begin position="466"/>
        <end position="495"/>
    </location>
</feature>
<dbReference type="KEGG" id="tsy:THSYN_22180"/>
<evidence type="ECO:0000313" key="4">
    <source>
        <dbReference type="Proteomes" id="UP000232638"/>
    </source>
</evidence>
<feature type="coiled-coil region" evidence="1">
    <location>
        <begin position="15"/>
        <end position="42"/>
    </location>
</feature>
<dbReference type="OrthoDB" id="274366at2"/>
<gene>
    <name evidence="3" type="ORF">THSYN_22180</name>
</gene>
<feature type="coiled-coil region" evidence="1">
    <location>
        <begin position="67"/>
        <end position="105"/>
    </location>
</feature>
<feature type="compositionally biased region" description="Basic and acidic residues" evidence="2">
    <location>
        <begin position="140"/>
        <end position="166"/>
    </location>
</feature>
<dbReference type="EMBL" id="CP020370">
    <property type="protein sequence ID" value="AUB83384.1"/>
    <property type="molecule type" value="Genomic_DNA"/>
</dbReference>
<protein>
    <submittedName>
        <fullName evidence="3">Uncharacterized protein</fullName>
    </submittedName>
</protein>
<name>A0A2K8UCR7_9GAMM</name>
<dbReference type="AlphaFoldDB" id="A0A2K8UCR7"/>